<dbReference type="InterPro" id="IPR009057">
    <property type="entry name" value="Homeodomain-like_sf"/>
</dbReference>
<protein>
    <submittedName>
        <fullName evidence="4">TetR family transcriptional regulator</fullName>
    </submittedName>
</protein>
<evidence type="ECO:0000256" key="2">
    <source>
        <dbReference type="PROSITE-ProRule" id="PRU00335"/>
    </source>
</evidence>
<sequence length="202" mass="21686">MAKTITPRGFARERVLAAAQELFSEHGVSGTSLQMIAERLGVNKSAVYYQFHCKEDIVVAVFRPVFEDIARVVSIAEAIGSRDIQREATISGIIELAVRHRRTTTLVHTDPAVVGIVEAIGDFRDASRRLQAILAGPQPDSATLIAIAVLVPGILGAAADPTISDIPNEDLHRMLLDCSRRLFAPEADTDQEAGGSSTSTPT</sequence>
<dbReference type="Gene3D" id="1.10.357.10">
    <property type="entry name" value="Tetracycline Repressor, domain 2"/>
    <property type="match status" value="1"/>
</dbReference>
<dbReference type="InterPro" id="IPR001647">
    <property type="entry name" value="HTH_TetR"/>
</dbReference>
<keyword evidence="1 2" id="KW-0238">DNA-binding</keyword>
<gene>
    <name evidence="4" type="ORF">AWC02_04655</name>
</gene>
<name>A0A1X1U0F6_9MYCO</name>
<comment type="caution">
    <text evidence="4">The sequence shown here is derived from an EMBL/GenBank/DDBJ whole genome shotgun (WGS) entry which is preliminary data.</text>
</comment>
<proteinExistence type="predicted"/>
<dbReference type="EMBL" id="LQOT01000017">
    <property type="protein sequence ID" value="ORV50324.1"/>
    <property type="molecule type" value="Genomic_DNA"/>
</dbReference>
<dbReference type="SUPFAM" id="SSF46689">
    <property type="entry name" value="Homeodomain-like"/>
    <property type="match status" value="1"/>
</dbReference>
<dbReference type="InterPro" id="IPR050109">
    <property type="entry name" value="HTH-type_TetR-like_transc_reg"/>
</dbReference>
<dbReference type="Pfam" id="PF00440">
    <property type="entry name" value="TetR_N"/>
    <property type="match status" value="1"/>
</dbReference>
<dbReference type="PROSITE" id="PS50977">
    <property type="entry name" value="HTH_TETR_2"/>
    <property type="match status" value="1"/>
</dbReference>
<reference evidence="4 5" key="1">
    <citation type="submission" date="2016-01" db="EMBL/GenBank/DDBJ databases">
        <title>The new phylogeny of the genus Mycobacterium.</title>
        <authorList>
            <person name="Tarcisio F."/>
            <person name="Conor M."/>
            <person name="Antonella G."/>
            <person name="Elisabetta G."/>
            <person name="Giulia F.S."/>
            <person name="Sara T."/>
            <person name="Anna F."/>
            <person name="Clotilde B."/>
            <person name="Roberto B."/>
            <person name="Veronica D.S."/>
            <person name="Fabio R."/>
            <person name="Monica P."/>
            <person name="Olivier J."/>
            <person name="Enrico T."/>
            <person name="Nicola S."/>
        </authorList>
    </citation>
    <scope>NUCLEOTIDE SEQUENCE [LARGE SCALE GENOMIC DNA]</scope>
    <source>
        <strain evidence="4 5">ATCC 27353</strain>
    </source>
</reference>
<dbReference type="AlphaFoldDB" id="A0A1X1U0F6"/>
<dbReference type="GO" id="GO:0000976">
    <property type="term" value="F:transcription cis-regulatory region binding"/>
    <property type="evidence" value="ECO:0007669"/>
    <property type="project" value="TreeGrafter"/>
</dbReference>
<dbReference type="PANTHER" id="PTHR30055:SF235">
    <property type="entry name" value="TRANSCRIPTIONAL REGULATORY PROTEIN"/>
    <property type="match status" value="1"/>
</dbReference>
<accession>A0A1X1U0F6</accession>
<organism evidence="4 5">
    <name type="scientific">Mycolicibacter engbaekii</name>
    <dbReference type="NCBI Taxonomy" id="188915"/>
    <lineage>
        <taxon>Bacteria</taxon>
        <taxon>Bacillati</taxon>
        <taxon>Actinomycetota</taxon>
        <taxon>Actinomycetes</taxon>
        <taxon>Mycobacteriales</taxon>
        <taxon>Mycobacteriaceae</taxon>
        <taxon>Mycolicibacter</taxon>
    </lineage>
</organism>
<keyword evidence="5" id="KW-1185">Reference proteome</keyword>
<dbReference type="RefSeq" id="WP_085127585.1">
    <property type="nucleotide sequence ID" value="NZ_LQOT01000017.1"/>
</dbReference>
<dbReference type="PANTHER" id="PTHR30055">
    <property type="entry name" value="HTH-TYPE TRANSCRIPTIONAL REGULATOR RUTR"/>
    <property type="match status" value="1"/>
</dbReference>
<evidence type="ECO:0000259" key="3">
    <source>
        <dbReference type="PROSITE" id="PS50977"/>
    </source>
</evidence>
<evidence type="ECO:0000313" key="4">
    <source>
        <dbReference type="EMBL" id="ORV50324.1"/>
    </source>
</evidence>
<evidence type="ECO:0000256" key="1">
    <source>
        <dbReference type="ARBA" id="ARBA00023125"/>
    </source>
</evidence>
<dbReference type="GO" id="GO:0003700">
    <property type="term" value="F:DNA-binding transcription factor activity"/>
    <property type="evidence" value="ECO:0007669"/>
    <property type="project" value="TreeGrafter"/>
</dbReference>
<evidence type="ECO:0000313" key="5">
    <source>
        <dbReference type="Proteomes" id="UP000193465"/>
    </source>
</evidence>
<dbReference type="PRINTS" id="PR00455">
    <property type="entry name" value="HTHTETR"/>
</dbReference>
<dbReference type="Proteomes" id="UP000193465">
    <property type="component" value="Unassembled WGS sequence"/>
</dbReference>
<feature type="domain" description="HTH tetR-type" evidence="3">
    <location>
        <begin position="9"/>
        <end position="69"/>
    </location>
</feature>
<feature type="DNA-binding region" description="H-T-H motif" evidence="2">
    <location>
        <begin position="32"/>
        <end position="51"/>
    </location>
</feature>